<feature type="chain" id="PRO_5045142741" description="TIGR03067 domain-containing protein" evidence="1">
    <location>
        <begin position="19"/>
        <end position="129"/>
    </location>
</feature>
<dbReference type="EMBL" id="JBHSYQ010000016">
    <property type="protein sequence ID" value="MFC7000069.1"/>
    <property type="molecule type" value="Genomic_DNA"/>
</dbReference>
<accession>A0ABW2DQH1</accession>
<sequence length="129" mass="14861">MYQLSMLLFLLLSFVGVAPERTYKDLVGKWEGEDGNGFHTVLQFIDNQKVIFTVEGEEMPAATYKADFRKNPIWLDIINVVEDEEEILEGIIQFQDRNTIKYQVFPDGDGPRKFDTSDPETIVVLKRKG</sequence>
<keyword evidence="1" id="KW-0732">Signal</keyword>
<evidence type="ECO:0000313" key="3">
    <source>
        <dbReference type="Proteomes" id="UP001596405"/>
    </source>
</evidence>
<evidence type="ECO:0000313" key="2">
    <source>
        <dbReference type="EMBL" id="MFC7000069.1"/>
    </source>
</evidence>
<name>A0ABW2DQH1_9BACT</name>
<proteinExistence type="predicted"/>
<organism evidence="2 3">
    <name type="scientific">Rufibacter roseus</name>
    <dbReference type="NCBI Taxonomy" id="1567108"/>
    <lineage>
        <taxon>Bacteria</taxon>
        <taxon>Pseudomonadati</taxon>
        <taxon>Bacteroidota</taxon>
        <taxon>Cytophagia</taxon>
        <taxon>Cytophagales</taxon>
        <taxon>Hymenobacteraceae</taxon>
        <taxon>Rufibacter</taxon>
    </lineage>
</organism>
<feature type="signal peptide" evidence="1">
    <location>
        <begin position="1"/>
        <end position="18"/>
    </location>
</feature>
<protein>
    <recommendedName>
        <fullName evidence="4">TIGR03067 domain-containing protein</fullName>
    </recommendedName>
</protein>
<evidence type="ECO:0000256" key="1">
    <source>
        <dbReference type="SAM" id="SignalP"/>
    </source>
</evidence>
<keyword evidence="3" id="KW-1185">Reference proteome</keyword>
<evidence type="ECO:0008006" key="4">
    <source>
        <dbReference type="Google" id="ProtNLM"/>
    </source>
</evidence>
<reference evidence="3" key="1">
    <citation type="journal article" date="2019" name="Int. J. Syst. Evol. Microbiol.">
        <title>The Global Catalogue of Microorganisms (GCM) 10K type strain sequencing project: providing services to taxonomists for standard genome sequencing and annotation.</title>
        <authorList>
            <consortium name="The Broad Institute Genomics Platform"/>
            <consortium name="The Broad Institute Genome Sequencing Center for Infectious Disease"/>
            <person name="Wu L."/>
            <person name="Ma J."/>
        </authorList>
    </citation>
    <scope>NUCLEOTIDE SEQUENCE [LARGE SCALE GENOMIC DNA]</scope>
    <source>
        <strain evidence="3">CGMCC 4.7393</strain>
    </source>
</reference>
<dbReference type="Proteomes" id="UP001596405">
    <property type="component" value="Unassembled WGS sequence"/>
</dbReference>
<comment type="caution">
    <text evidence="2">The sequence shown here is derived from an EMBL/GenBank/DDBJ whole genome shotgun (WGS) entry which is preliminary data.</text>
</comment>
<gene>
    <name evidence="2" type="ORF">ACFQHR_20710</name>
</gene>
<dbReference type="RefSeq" id="WP_153042273.1">
    <property type="nucleotide sequence ID" value="NZ_JBHSYQ010000016.1"/>
</dbReference>